<keyword evidence="2" id="KW-1185">Reference proteome</keyword>
<reference evidence="2" key="1">
    <citation type="journal article" date="2014" name="Nat. Genet.">
        <title>Genome of the human hookworm Necator americanus.</title>
        <authorList>
            <person name="Tang Y.T."/>
            <person name="Gao X."/>
            <person name="Rosa B.A."/>
            <person name="Abubucker S."/>
            <person name="Hallsworth-Pepin K."/>
            <person name="Martin J."/>
            <person name="Tyagi R."/>
            <person name="Heizer E."/>
            <person name="Zhang X."/>
            <person name="Bhonagiri-Palsikar V."/>
            <person name="Minx P."/>
            <person name="Warren W.C."/>
            <person name="Wang Q."/>
            <person name="Zhan B."/>
            <person name="Hotez P.J."/>
            <person name="Sternberg P.W."/>
            <person name="Dougall A."/>
            <person name="Gaze S.T."/>
            <person name="Mulvenna J."/>
            <person name="Sotillo J."/>
            <person name="Ranganathan S."/>
            <person name="Rabelo E.M."/>
            <person name="Wilson R.K."/>
            <person name="Felgner P.L."/>
            <person name="Bethony J."/>
            <person name="Hawdon J.M."/>
            <person name="Gasser R.B."/>
            <person name="Loukas A."/>
            <person name="Mitreva M."/>
        </authorList>
    </citation>
    <scope>NUCLEOTIDE SEQUENCE [LARGE SCALE GENOMIC DNA]</scope>
</reference>
<protein>
    <submittedName>
        <fullName evidence="1">Uncharacterized protein</fullName>
    </submittedName>
</protein>
<gene>
    <name evidence="1" type="ORF">NECAME_15291</name>
</gene>
<accession>W2SL38</accession>
<dbReference type="Proteomes" id="UP000053676">
    <property type="component" value="Unassembled WGS sequence"/>
</dbReference>
<sequence length="78" mass="8976">MGFGVIYKNRRPNATTVSINIFRHKTVIGTNVFNSSTIHRLMNRIKSEPGKEKLSSCFSEVTTVKQYRTLNDRLTNEE</sequence>
<name>W2SL38_NECAM</name>
<dbReference type="KEGG" id="nai:NECAME_15291"/>
<evidence type="ECO:0000313" key="2">
    <source>
        <dbReference type="Proteomes" id="UP000053676"/>
    </source>
</evidence>
<proteinExistence type="predicted"/>
<organism evidence="1 2">
    <name type="scientific">Necator americanus</name>
    <name type="common">Human hookworm</name>
    <dbReference type="NCBI Taxonomy" id="51031"/>
    <lineage>
        <taxon>Eukaryota</taxon>
        <taxon>Metazoa</taxon>
        <taxon>Ecdysozoa</taxon>
        <taxon>Nematoda</taxon>
        <taxon>Chromadorea</taxon>
        <taxon>Rhabditida</taxon>
        <taxon>Rhabditina</taxon>
        <taxon>Rhabditomorpha</taxon>
        <taxon>Strongyloidea</taxon>
        <taxon>Ancylostomatidae</taxon>
        <taxon>Bunostominae</taxon>
        <taxon>Necator</taxon>
    </lineage>
</organism>
<evidence type="ECO:0000313" key="1">
    <source>
        <dbReference type="EMBL" id="ETN69457.1"/>
    </source>
</evidence>
<dbReference type="AlphaFoldDB" id="W2SL38"/>
<dbReference type="EMBL" id="KI669103">
    <property type="protein sequence ID" value="ETN69457.1"/>
    <property type="molecule type" value="Genomic_DNA"/>
</dbReference>